<evidence type="ECO:0000313" key="1">
    <source>
        <dbReference type="EMBL" id="EKC30682.1"/>
    </source>
</evidence>
<dbReference type="InParanoid" id="K1Q2Q6"/>
<sequence length="64" mass="7254">MAQRLEHQTLDHANCQRLQASSFRKAYCYQESVYLACSELCTGSLLLPEKYVDAGKCTRTPVLN</sequence>
<organism evidence="1">
    <name type="scientific">Magallana gigas</name>
    <name type="common">Pacific oyster</name>
    <name type="synonym">Crassostrea gigas</name>
    <dbReference type="NCBI Taxonomy" id="29159"/>
    <lineage>
        <taxon>Eukaryota</taxon>
        <taxon>Metazoa</taxon>
        <taxon>Spiralia</taxon>
        <taxon>Lophotrochozoa</taxon>
        <taxon>Mollusca</taxon>
        <taxon>Bivalvia</taxon>
        <taxon>Autobranchia</taxon>
        <taxon>Pteriomorphia</taxon>
        <taxon>Ostreida</taxon>
        <taxon>Ostreoidea</taxon>
        <taxon>Ostreidae</taxon>
        <taxon>Magallana</taxon>
    </lineage>
</organism>
<dbReference type="HOGENOM" id="CLU_2869742_0_0_1"/>
<proteinExistence type="predicted"/>
<reference evidence="1" key="1">
    <citation type="journal article" date="2012" name="Nature">
        <title>The oyster genome reveals stress adaptation and complexity of shell formation.</title>
        <authorList>
            <person name="Zhang G."/>
            <person name="Fang X."/>
            <person name="Guo X."/>
            <person name="Li L."/>
            <person name="Luo R."/>
            <person name="Xu F."/>
            <person name="Yang P."/>
            <person name="Zhang L."/>
            <person name="Wang X."/>
            <person name="Qi H."/>
            <person name="Xiong Z."/>
            <person name="Que H."/>
            <person name="Xie Y."/>
            <person name="Holland P.W."/>
            <person name="Paps J."/>
            <person name="Zhu Y."/>
            <person name="Wu F."/>
            <person name="Chen Y."/>
            <person name="Wang J."/>
            <person name="Peng C."/>
            <person name="Meng J."/>
            <person name="Yang L."/>
            <person name="Liu J."/>
            <person name="Wen B."/>
            <person name="Zhang N."/>
            <person name="Huang Z."/>
            <person name="Zhu Q."/>
            <person name="Feng Y."/>
            <person name="Mount A."/>
            <person name="Hedgecock D."/>
            <person name="Xu Z."/>
            <person name="Liu Y."/>
            <person name="Domazet-Loso T."/>
            <person name="Du Y."/>
            <person name="Sun X."/>
            <person name="Zhang S."/>
            <person name="Liu B."/>
            <person name="Cheng P."/>
            <person name="Jiang X."/>
            <person name="Li J."/>
            <person name="Fan D."/>
            <person name="Wang W."/>
            <person name="Fu W."/>
            <person name="Wang T."/>
            <person name="Wang B."/>
            <person name="Zhang J."/>
            <person name="Peng Z."/>
            <person name="Li Y."/>
            <person name="Li N."/>
            <person name="Wang J."/>
            <person name="Chen M."/>
            <person name="He Y."/>
            <person name="Tan F."/>
            <person name="Song X."/>
            <person name="Zheng Q."/>
            <person name="Huang R."/>
            <person name="Yang H."/>
            <person name="Du X."/>
            <person name="Chen L."/>
            <person name="Yang M."/>
            <person name="Gaffney P.M."/>
            <person name="Wang S."/>
            <person name="Luo L."/>
            <person name="She Z."/>
            <person name="Ming Y."/>
            <person name="Huang W."/>
            <person name="Zhang S."/>
            <person name="Huang B."/>
            <person name="Zhang Y."/>
            <person name="Qu T."/>
            <person name="Ni P."/>
            <person name="Miao G."/>
            <person name="Wang J."/>
            <person name="Wang Q."/>
            <person name="Steinberg C.E."/>
            <person name="Wang H."/>
            <person name="Li N."/>
            <person name="Qian L."/>
            <person name="Zhang G."/>
            <person name="Li Y."/>
            <person name="Yang H."/>
            <person name="Liu X."/>
            <person name="Wang J."/>
            <person name="Yin Y."/>
            <person name="Wang J."/>
        </authorList>
    </citation>
    <scope>NUCLEOTIDE SEQUENCE [LARGE SCALE GENOMIC DNA]</scope>
    <source>
        <strain evidence="1">05x7-T-G4-1.051#20</strain>
    </source>
</reference>
<dbReference type="AlphaFoldDB" id="K1Q2Q6"/>
<dbReference type="EMBL" id="JH818449">
    <property type="protein sequence ID" value="EKC30682.1"/>
    <property type="molecule type" value="Genomic_DNA"/>
</dbReference>
<accession>K1Q2Q6</accession>
<protein>
    <submittedName>
        <fullName evidence="1">Uncharacterized protein</fullName>
    </submittedName>
</protein>
<name>K1Q2Q6_MAGGI</name>
<gene>
    <name evidence="1" type="ORF">CGI_10017453</name>
</gene>